<keyword evidence="1" id="KW-0472">Membrane</keyword>
<feature type="transmembrane region" description="Helical" evidence="1">
    <location>
        <begin position="56"/>
        <end position="79"/>
    </location>
</feature>
<feature type="transmembrane region" description="Helical" evidence="1">
    <location>
        <begin position="22"/>
        <end position="44"/>
    </location>
</feature>
<dbReference type="Proteomes" id="UP000182227">
    <property type="component" value="Unassembled WGS sequence"/>
</dbReference>
<evidence type="ECO:0000313" key="2">
    <source>
        <dbReference type="EMBL" id="CQD10317.1"/>
    </source>
</evidence>
<evidence type="ECO:0000313" key="3">
    <source>
        <dbReference type="Proteomes" id="UP000182227"/>
    </source>
</evidence>
<keyword evidence="1" id="KW-1133">Transmembrane helix</keyword>
<dbReference type="AlphaFoldDB" id="A0A0U1D8K7"/>
<dbReference type="EMBL" id="CTEF01000001">
    <property type="protein sequence ID" value="CQD10317.1"/>
    <property type="molecule type" value="Genomic_DNA"/>
</dbReference>
<evidence type="ECO:0000256" key="1">
    <source>
        <dbReference type="SAM" id="Phobius"/>
    </source>
</evidence>
<accession>A0A0U1D8K7</accession>
<keyword evidence="1" id="KW-0812">Transmembrane</keyword>
<protein>
    <submittedName>
        <fullName evidence="2">Amino acid permease</fullName>
    </submittedName>
</protein>
<feature type="transmembrane region" description="Helical" evidence="1">
    <location>
        <begin position="140"/>
        <end position="161"/>
    </location>
</feature>
<feature type="transmembrane region" description="Helical" evidence="1">
    <location>
        <begin position="168"/>
        <end position="188"/>
    </location>
</feature>
<feature type="transmembrane region" description="Helical" evidence="1">
    <location>
        <begin position="219"/>
        <end position="240"/>
    </location>
</feature>
<feature type="transmembrane region" description="Helical" evidence="1">
    <location>
        <begin position="100"/>
        <end position="128"/>
    </location>
</feature>
<proteinExistence type="predicted"/>
<dbReference type="Gene3D" id="1.20.1740.10">
    <property type="entry name" value="Amino acid/polyamine transporter I"/>
    <property type="match status" value="1"/>
</dbReference>
<organism evidence="2 3">
    <name type="scientific">Mycolicibacterium conceptionense</name>
    <dbReference type="NCBI Taxonomy" id="451644"/>
    <lineage>
        <taxon>Bacteria</taxon>
        <taxon>Bacillati</taxon>
        <taxon>Actinomycetota</taxon>
        <taxon>Actinomycetes</taxon>
        <taxon>Mycobacteriales</taxon>
        <taxon>Mycobacteriaceae</taxon>
        <taxon>Mycolicibacterium</taxon>
    </lineage>
</organism>
<name>A0A0U1D8K7_9MYCO</name>
<gene>
    <name evidence="2" type="ORF">BN970_02031</name>
</gene>
<sequence length="262" mass="27240">MSEIIDPPAQTGASIQRLKPNAVGLVGVLFMAVATAAPITAMVGNVPIAVGFGNGAYAPAGYFVATIVLTLFAIGYAAMSKHITATGAFYGYISHGLGRIVGLGAGFLTAMAYMVFEASLIGIFSFFGNDLFKSFFNIDVPWVIFAVVMLAVNAVLTYFDINLAAKVLGVFLITEIVMLALMALSVVFTGGGPQGWSLGSLNPLNGFQSLSGEVAGVDGSMITVAGSAGVGLFFAFWSWVASSPAPCTARSHETPRKSSRLR</sequence>
<reference evidence="2 3" key="1">
    <citation type="submission" date="2015-03" db="EMBL/GenBank/DDBJ databases">
        <authorList>
            <person name="Murphy D."/>
        </authorList>
    </citation>
    <scope>NUCLEOTIDE SEQUENCE [LARGE SCALE GENOMIC DNA]</scope>
    <source>
        <strain evidence="2 3">D16</strain>
    </source>
</reference>